<dbReference type="InterPro" id="IPR023211">
    <property type="entry name" value="DNA_pol_palm_dom_sf"/>
</dbReference>
<dbReference type="Pfam" id="PF03175">
    <property type="entry name" value="DNA_pol_B_2"/>
    <property type="match status" value="1"/>
</dbReference>
<keyword evidence="7" id="KW-0238">DNA-binding</keyword>
<dbReference type="AlphaFoldDB" id="A0A133V677"/>
<evidence type="ECO:0000256" key="6">
    <source>
        <dbReference type="ARBA" id="ARBA00022932"/>
    </source>
</evidence>
<dbReference type="Gene3D" id="3.30.420.10">
    <property type="entry name" value="Ribonuclease H-like superfamily/Ribonuclease H"/>
    <property type="match status" value="1"/>
</dbReference>
<comment type="caution">
    <text evidence="10">The sequence shown here is derived from an EMBL/GenBank/DDBJ whole genome shotgun (WGS) entry which is preliminary data.</text>
</comment>
<keyword evidence="3" id="KW-0808">Transferase</keyword>
<dbReference type="SUPFAM" id="SSF53098">
    <property type="entry name" value="Ribonuclease H-like"/>
    <property type="match status" value="1"/>
</dbReference>
<name>A0A133V677_9EURY</name>
<dbReference type="InterPro" id="IPR012337">
    <property type="entry name" value="RNaseH-like_sf"/>
</dbReference>
<keyword evidence="11" id="KW-1185">Reference proteome</keyword>
<evidence type="ECO:0000256" key="7">
    <source>
        <dbReference type="ARBA" id="ARBA00023125"/>
    </source>
</evidence>
<gene>
    <name evidence="10" type="ORF">AKJ43_02915</name>
</gene>
<feature type="domain" description="DNA-directed DNA polymerase family B mitochondria/virus" evidence="9">
    <location>
        <begin position="180"/>
        <end position="488"/>
    </location>
</feature>
<dbReference type="GO" id="GO:0006260">
    <property type="term" value="P:DNA replication"/>
    <property type="evidence" value="ECO:0007669"/>
    <property type="project" value="UniProtKB-KW"/>
</dbReference>
<evidence type="ECO:0000256" key="5">
    <source>
        <dbReference type="ARBA" id="ARBA00022705"/>
    </source>
</evidence>
<dbReference type="Gene3D" id="4.10.80.20">
    <property type="entry name" value="DNA polymerase, domain 5"/>
    <property type="match status" value="1"/>
</dbReference>
<dbReference type="GO" id="GO:0000166">
    <property type="term" value="F:nucleotide binding"/>
    <property type="evidence" value="ECO:0007669"/>
    <property type="project" value="InterPro"/>
</dbReference>
<dbReference type="InterPro" id="IPR043502">
    <property type="entry name" value="DNA/RNA_pol_sf"/>
</dbReference>
<evidence type="ECO:0000256" key="2">
    <source>
        <dbReference type="ARBA" id="ARBA00012417"/>
    </source>
</evidence>
<sequence>MKVDKWVTIPPYLKDGIDPLKRSYPSEINLIVFDVETEAGLPYLLTFYDGNKPTYIKVNPKTILDEFLKYLNENCSKNQTNLVYAHNLQFDLTAILNQYENELFQYLEPLKLEHPLGIFTTIYSQKTWFSQVKLKNCAYVKLIDTGSFFRGSLYKLSRQLNLDHKKRPRPDFVTEGRKPKNREELQKLYNYCRAEILSTYDLAEYILEMHEEYDTYVTMSAPQFASKVFKKHFLNQKIPQIPEKVRWLAERSIHGGRSDTFVECPILIPDVHYYDYNSFYPWAMTKLPPITNGEWEETDDFVDEYEGFYQVSGYVPKCKHSIILKNAGGMTYANDEYVRKAPLSSYELGEALNHDEIEIAEIKGYIWKPSEDAENPFKDYVEKFYELKQKTRKNDPRYQNNKLLLNSLYGKTYQTNRKTDYKEEPRYRWDHKTNSLKRNEIKYKAGGIYLPHIGSWITSMCRAELHDALHKYDGIDCATDSFKTKRNDVPTGEGLGELDHEYTGMLLLIRPKLYLMFSPDVQEEVMCDYGGDLRGWLDVNLSMLEEAGSIRELVPKFALHGFWGSPVQLLRLYLEKKNEYLVEHMNKIRESIRQGRQPRKMEERLRSIRIDWTKEVGLCGWKKGEAIKEWGMCTGACSKCPYAQEF</sequence>
<dbReference type="SUPFAM" id="SSF56672">
    <property type="entry name" value="DNA/RNA polymerases"/>
    <property type="match status" value="1"/>
</dbReference>
<evidence type="ECO:0000313" key="11">
    <source>
        <dbReference type="Proteomes" id="UP000070400"/>
    </source>
</evidence>
<dbReference type="EC" id="2.7.7.7" evidence="2"/>
<organism evidence="10 11">
    <name type="scientific">candidate division MSBL1 archaeon SCGC-AAA261D19</name>
    <dbReference type="NCBI Taxonomy" id="1698273"/>
    <lineage>
        <taxon>Archaea</taxon>
        <taxon>Methanobacteriati</taxon>
        <taxon>Methanobacteriota</taxon>
        <taxon>candidate division MSBL1</taxon>
    </lineage>
</organism>
<evidence type="ECO:0000313" key="10">
    <source>
        <dbReference type="EMBL" id="KXB01896.1"/>
    </source>
</evidence>
<evidence type="ECO:0000256" key="1">
    <source>
        <dbReference type="ARBA" id="ARBA00005755"/>
    </source>
</evidence>
<evidence type="ECO:0000259" key="9">
    <source>
        <dbReference type="Pfam" id="PF03175"/>
    </source>
</evidence>
<evidence type="ECO:0000256" key="4">
    <source>
        <dbReference type="ARBA" id="ARBA00022695"/>
    </source>
</evidence>
<comment type="catalytic activity">
    <reaction evidence="8">
        <text>DNA(n) + a 2'-deoxyribonucleoside 5'-triphosphate = DNA(n+1) + diphosphate</text>
        <dbReference type="Rhea" id="RHEA:22508"/>
        <dbReference type="Rhea" id="RHEA-COMP:17339"/>
        <dbReference type="Rhea" id="RHEA-COMP:17340"/>
        <dbReference type="ChEBI" id="CHEBI:33019"/>
        <dbReference type="ChEBI" id="CHEBI:61560"/>
        <dbReference type="ChEBI" id="CHEBI:173112"/>
        <dbReference type="EC" id="2.7.7.7"/>
    </reaction>
</comment>
<evidence type="ECO:0000256" key="8">
    <source>
        <dbReference type="ARBA" id="ARBA00049244"/>
    </source>
</evidence>
<proteinExistence type="inferred from homology"/>
<dbReference type="GO" id="GO:0003677">
    <property type="term" value="F:DNA binding"/>
    <property type="evidence" value="ECO:0007669"/>
    <property type="project" value="UniProtKB-KW"/>
</dbReference>
<keyword evidence="5" id="KW-0235">DNA replication</keyword>
<protein>
    <recommendedName>
        <fullName evidence="2">DNA-directed DNA polymerase</fullName>
        <ecNumber evidence="2">2.7.7.7</ecNumber>
    </recommendedName>
</protein>
<accession>A0A133V677</accession>
<evidence type="ECO:0000256" key="3">
    <source>
        <dbReference type="ARBA" id="ARBA00022679"/>
    </source>
</evidence>
<dbReference type="Gene3D" id="1.10.287.690">
    <property type="entry name" value="Helix hairpin bin"/>
    <property type="match status" value="1"/>
</dbReference>
<dbReference type="InterPro" id="IPR036397">
    <property type="entry name" value="RNaseH_sf"/>
</dbReference>
<keyword evidence="4" id="KW-0548">Nucleotidyltransferase</keyword>
<dbReference type="InterPro" id="IPR004868">
    <property type="entry name" value="DNA-dir_DNA_pol_B_mt/vir"/>
</dbReference>
<dbReference type="Gene3D" id="3.30.1770.10">
    <property type="entry name" value="TPR 1 domain of DNA polymerase"/>
    <property type="match status" value="1"/>
</dbReference>
<comment type="similarity">
    <text evidence="1">Belongs to the DNA polymerase type-B family.</text>
</comment>
<keyword evidence="6" id="KW-0239">DNA-directed DNA polymerase</keyword>
<dbReference type="GO" id="GO:0003887">
    <property type="term" value="F:DNA-directed DNA polymerase activity"/>
    <property type="evidence" value="ECO:0007669"/>
    <property type="project" value="UniProtKB-KW"/>
</dbReference>
<dbReference type="EMBL" id="LHXX01000035">
    <property type="protein sequence ID" value="KXB01896.1"/>
    <property type="molecule type" value="Genomic_DNA"/>
</dbReference>
<dbReference type="Gene3D" id="3.90.1600.10">
    <property type="entry name" value="Palm domain of DNA polymerase"/>
    <property type="match status" value="1"/>
</dbReference>
<dbReference type="Proteomes" id="UP000070400">
    <property type="component" value="Unassembled WGS sequence"/>
</dbReference>
<reference evidence="10 11" key="1">
    <citation type="journal article" date="2016" name="Sci. Rep.">
        <title>Metabolic traits of an uncultured archaeal lineage -MSBL1- from brine pools of the Red Sea.</title>
        <authorList>
            <person name="Mwirichia R."/>
            <person name="Alam I."/>
            <person name="Rashid M."/>
            <person name="Vinu M."/>
            <person name="Ba-Alawi W."/>
            <person name="Anthony Kamau A."/>
            <person name="Kamanda Ngugi D."/>
            <person name="Goker M."/>
            <person name="Klenk H.P."/>
            <person name="Bajic V."/>
            <person name="Stingl U."/>
        </authorList>
    </citation>
    <scope>NUCLEOTIDE SEQUENCE [LARGE SCALE GENOMIC DNA]</scope>
    <source>
        <strain evidence="10">SCGC-AAA261D19</strain>
    </source>
</reference>